<dbReference type="InterPro" id="IPR025411">
    <property type="entry name" value="DUF4136"/>
</dbReference>
<evidence type="ECO:0000313" key="3">
    <source>
        <dbReference type="EMBL" id="WEK37717.1"/>
    </source>
</evidence>
<dbReference type="Pfam" id="PF13590">
    <property type="entry name" value="DUF4136"/>
    <property type="match status" value="1"/>
</dbReference>
<sequence length="211" mass="22864">MKSIILTISTAVSVLVLAGCSKEPLNNLTEEESRIYITNHDSTVNFGSYTTFSVADSVAVISNNRLEGKALTAYDAAIIAAVKAELQARGYTPVSKDANPDLGINISRVYNSSTGLISYPDYWGGYGGYWDPFYWGYGGYGYYFPTYYGSYTITEGALSIDALDLKDASADKQIMGVWNGLVRGTGIFRESNAAGQAKALFDQSAYFSVSQ</sequence>
<organism evidence="3 4">
    <name type="scientific">Candidatus Pseudobacter hemicellulosilyticus</name>
    <dbReference type="NCBI Taxonomy" id="3121375"/>
    <lineage>
        <taxon>Bacteria</taxon>
        <taxon>Pseudomonadati</taxon>
        <taxon>Bacteroidota</taxon>
        <taxon>Chitinophagia</taxon>
        <taxon>Chitinophagales</taxon>
        <taxon>Chitinophagaceae</taxon>
        <taxon>Pseudobacter</taxon>
    </lineage>
</organism>
<feature type="signal peptide" evidence="1">
    <location>
        <begin position="1"/>
        <end position="18"/>
    </location>
</feature>
<accession>A0AAJ6BIW7</accession>
<name>A0AAJ6BIW7_9BACT</name>
<dbReference type="Proteomes" id="UP001220610">
    <property type="component" value="Chromosome"/>
</dbReference>
<dbReference type="PROSITE" id="PS51257">
    <property type="entry name" value="PROKAR_LIPOPROTEIN"/>
    <property type="match status" value="1"/>
</dbReference>
<feature type="domain" description="DUF4136" evidence="2">
    <location>
        <begin position="38"/>
        <end position="203"/>
    </location>
</feature>
<evidence type="ECO:0000256" key="1">
    <source>
        <dbReference type="SAM" id="SignalP"/>
    </source>
</evidence>
<keyword evidence="1" id="KW-0732">Signal</keyword>
<dbReference type="Gene3D" id="3.30.160.670">
    <property type="match status" value="1"/>
</dbReference>
<gene>
    <name evidence="3" type="ORF">P0Y53_09405</name>
</gene>
<reference evidence="3" key="1">
    <citation type="submission" date="2023-03" db="EMBL/GenBank/DDBJ databases">
        <title>Andean soil-derived lignocellulolytic bacterial consortium as a source of novel taxa and putative plastic-active enzymes.</title>
        <authorList>
            <person name="Diaz-Garcia L."/>
            <person name="Chuvochina M."/>
            <person name="Feuerriegel G."/>
            <person name="Bunk B."/>
            <person name="Sproer C."/>
            <person name="Streit W.R."/>
            <person name="Rodriguez L.M."/>
            <person name="Overmann J."/>
            <person name="Jimenez D.J."/>
        </authorList>
    </citation>
    <scope>NUCLEOTIDE SEQUENCE</scope>
    <source>
        <strain evidence="3">MAG 7</strain>
    </source>
</reference>
<dbReference type="EMBL" id="CP119311">
    <property type="protein sequence ID" value="WEK37717.1"/>
    <property type="molecule type" value="Genomic_DNA"/>
</dbReference>
<dbReference type="AlphaFoldDB" id="A0AAJ6BIW7"/>
<protein>
    <submittedName>
        <fullName evidence="3">DUF4136 domain-containing protein</fullName>
    </submittedName>
</protein>
<evidence type="ECO:0000313" key="4">
    <source>
        <dbReference type="Proteomes" id="UP001220610"/>
    </source>
</evidence>
<feature type="chain" id="PRO_5042593262" evidence="1">
    <location>
        <begin position="19"/>
        <end position="211"/>
    </location>
</feature>
<evidence type="ECO:0000259" key="2">
    <source>
        <dbReference type="Pfam" id="PF13590"/>
    </source>
</evidence>
<proteinExistence type="predicted"/>